<dbReference type="InterPro" id="IPR016181">
    <property type="entry name" value="Acyl_CoA_acyltransferase"/>
</dbReference>
<organism evidence="4 5">
    <name type="scientific">Aestuariivirga litoralis</name>
    <dbReference type="NCBI Taxonomy" id="2650924"/>
    <lineage>
        <taxon>Bacteria</taxon>
        <taxon>Pseudomonadati</taxon>
        <taxon>Pseudomonadota</taxon>
        <taxon>Alphaproteobacteria</taxon>
        <taxon>Hyphomicrobiales</taxon>
        <taxon>Aestuariivirgaceae</taxon>
        <taxon>Aestuariivirga</taxon>
    </lineage>
</organism>
<dbReference type="CDD" id="cd04301">
    <property type="entry name" value="NAT_SF"/>
    <property type="match status" value="1"/>
</dbReference>
<proteinExistence type="predicted"/>
<dbReference type="Pfam" id="PF00583">
    <property type="entry name" value="Acetyltransf_1"/>
    <property type="match status" value="1"/>
</dbReference>
<dbReference type="Gene3D" id="3.40.630.30">
    <property type="match status" value="1"/>
</dbReference>
<dbReference type="EMBL" id="QKVK01000003">
    <property type="protein sequence ID" value="PZF77240.1"/>
    <property type="molecule type" value="Genomic_DNA"/>
</dbReference>
<protein>
    <recommendedName>
        <fullName evidence="3">N-acetyltransferase domain-containing protein</fullName>
    </recommendedName>
</protein>
<comment type="caution">
    <text evidence="4">The sequence shown here is derived from an EMBL/GenBank/DDBJ whole genome shotgun (WGS) entry which is preliminary data.</text>
</comment>
<dbReference type="PANTHER" id="PTHR43877:SF2">
    <property type="entry name" value="AMINOALKYLPHOSPHONATE N-ACETYLTRANSFERASE-RELATED"/>
    <property type="match status" value="1"/>
</dbReference>
<reference evidence="5" key="1">
    <citation type="submission" date="2018-06" db="EMBL/GenBank/DDBJ databases">
        <title>Aestuariibacter litoralis strain KCTC 52945T.</title>
        <authorList>
            <person name="Li X."/>
            <person name="Salam N."/>
            <person name="Li J.-L."/>
            <person name="Chen Y.-M."/>
            <person name="Yang Z.-W."/>
            <person name="Zhang L.-Y."/>
            <person name="Han M.-X."/>
            <person name="Xiao M."/>
            <person name="Li W.-J."/>
        </authorList>
    </citation>
    <scope>NUCLEOTIDE SEQUENCE [LARGE SCALE GENOMIC DNA]</scope>
    <source>
        <strain evidence="5">KCTC 52945</strain>
    </source>
</reference>
<dbReference type="GO" id="GO:0016747">
    <property type="term" value="F:acyltransferase activity, transferring groups other than amino-acyl groups"/>
    <property type="evidence" value="ECO:0007669"/>
    <property type="project" value="InterPro"/>
</dbReference>
<dbReference type="InterPro" id="IPR050832">
    <property type="entry name" value="Bact_Acetyltransf"/>
</dbReference>
<dbReference type="RefSeq" id="WP_111197546.1">
    <property type="nucleotide sequence ID" value="NZ_QKVK01000003.1"/>
</dbReference>
<evidence type="ECO:0000313" key="4">
    <source>
        <dbReference type="EMBL" id="PZF77240.1"/>
    </source>
</evidence>
<keyword evidence="2" id="KW-0012">Acyltransferase</keyword>
<dbReference type="PANTHER" id="PTHR43877">
    <property type="entry name" value="AMINOALKYLPHOSPHONATE N-ACETYLTRANSFERASE-RELATED-RELATED"/>
    <property type="match status" value="1"/>
</dbReference>
<name>A0A2W2AX88_9HYPH</name>
<accession>A0A2W2AX88</accession>
<keyword evidence="1" id="KW-0808">Transferase</keyword>
<dbReference type="AlphaFoldDB" id="A0A2W2AX88"/>
<evidence type="ECO:0000256" key="1">
    <source>
        <dbReference type="ARBA" id="ARBA00022679"/>
    </source>
</evidence>
<dbReference type="SUPFAM" id="SSF55729">
    <property type="entry name" value="Acyl-CoA N-acyltransferases (Nat)"/>
    <property type="match status" value="1"/>
</dbReference>
<feature type="domain" description="N-acetyltransferase" evidence="3">
    <location>
        <begin position="3"/>
        <end position="155"/>
    </location>
</feature>
<gene>
    <name evidence="4" type="ORF">DK847_07895</name>
</gene>
<evidence type="ECO:0000259" key="3">
    <source>
        <dbReference type="PROSITE" id="PS51186"/>
    </source>
</evidence>
<keyword evidence="5" id="KW-1185">Reference proteome</keyword>
<evidence type="ECO:0000256" key="2">
    <source>
        <dbReference type="ARBA" id="ARBA00023315"/>
    </source>
</evidence>
<sequence length="157" mass="17294">MSLAVRPMRPEDAEAVAHMVRGLAEHIGTDFVPALTGDRLREASDLIDVVVADDGGRLIGACLGLMTFSTWRGAPGLYVVDLFVLPEARGRNVGLDLLRCSARRFAARGARFIKLEVDETNTGAERFYARLGFAKKQEDRLHILEQDKFMEFAGGQS</sequence>
<dbReference type="InterPro" id="IPR000182">
    <property type="entry name" value="GNAT_dom"/>
</dbReference>
<evidence type="ECO:0000313" key="5">
    <source>
        <dbReference type="Proteomes" id="UP000248795"/>
    </source>
</evidence>
<dbReference type="PROSITE" id="PS51186">
    <property type="entry name" value="GNAT"/>
    <property type="match status" value="1"/>
</dbReference>
<dbReference type="Proteomes" id="UP000248795">
    <property type="component" value="Unassembled WGS sequence"/>
</dbReference>